<evidence type="ECO:0000313" key="3">
    <source>
        <dbReference type="Proteomes" id="UP001596422"/>
    </source>
</evidence>
<comment type="caution">
    <text evidence="2">The sequence shown here is derived from an EMBL/GenBank/DDBJ whole genome shotgun (WGS) entry which is preliminary data.</text>
</comment>
<protein>
    <recommendedName>
        <fullName evidence="4">Fibronectin type-III domain-containing protein</fullName>
    </recommendedName>
</protein>
<organism evidence="2 3">
    <name type="scientific">Marinobacterium aestuariivivens</name>
    <dbReference type="NCBI Taxonomy" id="1698799"/>
    <lineage>
        <taxon>Bacteria</taxon>
        <taxon>Pseudomonadati</taxon>
        <taxon>Pseudomonadota</taxon>
        <taxon>Gammaproteobacteria</taxon>
        <taxon>Oceanospirillales</taxon>
        <taxon>Oceanospirillaceae</taxon>
        <taxon>Marinobacterium</taxon>
    </lineage>
</organism>
<proteinExistence type="predicted"/>
<feature type="compositionally biased region" description="Low complexity" evidence="1">
    <location>
        <begin position="108"/>
        <end position="133"/>
    </location>
</feature>
<dbReference type="RefSeq" id="WP_379912994.1">
    <property type="nucleotide sequence ID" value="NZ_JBHSWE010000001.1"/>
</dbReference>
<evidence type="ECO:0008006" key="4">
    <source>
        <dbReference type="Google" id="ProtNLM"/>
    </source>
</evidence>
<dbReference type="Proteomes" id="UP001596422">
    <property type="component" value="Unassembled WGS sequence"/>
</dbReference>
<sequence>MPAELPPPGVQEFELSLPAEAAATGYDHVTVDWNPHGHIPEGFTTGPISMSISTPSTARQETPLRLSATTWSVHTRPRRTAICRSTMCCHAAPRCQRWGPMRSIRAVPSSRTSPLRRPLSTVSTTATSSSWSR</sequence>
<reference evidence="3" key="1">
    <citation type="journal article" date="2019" name="Int. J. Syst. Evol. Microbiol.">
        <title>The Global Catalogue of Microorganisms (GCM) 10K type strain sequencing project: providing services to taxonomists for standard genome sequencing and annotation.</title>
        <authorList>
            <consortium name="The Broad Institute Genomics Platform"/>
            <consortium name="The Broad Institute Genome Sequencing Center for Infectious Disease"/>
            <person name="Wu L."/>
            <person name="Ma J."/>
        </authorList>
    </citation>
    <scope>NUCLEOTIDE SEQUENCE [LARGE SCALE GENOMIC DNA]</scope>
    <source>
        <strain evidence="3">NBRC 111756</strain>
    </source>
</reference>
<gene>
    <name evidence="2" type="ORF">ACFQDL_09965</name>
</gene>
<evidence type="ECO:0000313" key="2">
    <source>
        <dbReference type="EMBL" id="MFC6670373.1"/>
    </source>
</evidence>
<accession>A0ABW1ZZ02</accession>
<name>A0ABW1ZZ02_9GAMM</name>
<keyword evidence="3" id="KW-1185">Reference proteome</keyword>
<feature type="region of interest" description="Disordered" evidence="1">
    <location>
        <begin position="106"/>
        <end position="133"/>
    </location>
</feature>
<evidence type="ECO:0000256" key="1">
    <source>
        <dbReference type="SAM" id="MobiDB-lite"/>
    </source>
</evidence>
<dbReference type="EMBL" id="JBHSWE010000001">
    <property type="protein sequence ID" value="MFC6670373.1"/>
    <property type="molecule type" value="Genomic_DNA"/>
</dbReference>